<evidence type="ECO:0000313" key="8">
    <source>
        <dbReference type="EMBL" id="KPJ69711.1"/>
    </source>
</evidence>
<keyword evidence="2 6" id="KW-0694">RNA-binding</keyword>
<dbReference type="Gene3D" id="3.30.30.80">
    <property type="entry name" value="probable RNA-binding protein from clostridium symbiosum atcc 14940"/>
    <property type="match status" value="1"/>
</dbReference>
<dbReference type="PROSITE" id="PS51061">
    <property type="entry name" value="R3H"/>
    <property type="match status" value="1"/>
</dbReference>
<dbReference type="Gene3D" id="3.30.300.20">
    <property type="match status" value="1"/>
</dbReference>
<evidence type="ECO:0000256" key="1">
    <source>
        <dbReference type="ARBA" id="ARBA00022490"/>
    </source>
</evidence>
<dbReference type="CDD" id="cd02644">
    <property type="entry name" value="R3H_jag"/>
    <property type="match status" value="1"/>
</dbReference>
<dbReference type="GO" id="GO:0005737">
    <property type="term" value="C:cytoplasm"/>
    <property type="evidence" value="ECO:0007669"/>
    <property type="project" value="UniProtKB-SubCell"/>
</dbReference>
<dbReference type="SUPFAM" id="SSF82708">
    <property type="entry name" value="R3H domain"/>
    <property type="match status" value="1"/>
</dbReference>
<dbReference type="EMBL" id="LIZX01000016">
    <property type="protein sequence ID" value="KPJ69711.1"/>
    <property type="molecule type" value="Genomic_DNA"/>
</dbReference>
<dbReference type="InterPro" id="IPR032782">
    <property type="entry name" value="KhpB_N"/>
</dbReference>
<dbReference type="HAMAP" id="MF_00867">
    <property type="entry name" value="KhpB"/>
    <property type="match status" value="1"/>
</dbReference>
<dbReference type="Pfam" id="PF13083">
    <property type="entry name" value="KH_KhpA-B"/>
    <property type="match status" value="1"/>
</dbReference>
<comment type="subcellular location">
    <subcellularLocation>
        <location evidence="6">Cytoplasm</location>
    </subcellularLocation>
</comment>
<comment type="caution">
    <text evidence="6">Lacks conserved residue(s) required for the propagation of feature annotation.</text>
</comment>
<dbReference type="Proteomes" id="UP000051861">
    <property type="component" value="Unassembled WGS sequence"/>
</dbReference>
<accession>A0A0S7Y5G1</accession>
<keyword evidence="1 6" id="KW-0963">Cytoplasm</keyword>
<dbReference type="InterPro" id="IPR036867">
    <property type="entry name" value="R3H_dom_sf"/>
</dbReference>
<dbReference type="InterPro" id="IPR038247">
    <property type="entry name" value="Jag_N_dom_sf"/>
</dbReference>
<dbReference type="Pfam" id="PF14804">
    <property type="entry name" value="Jag_N"/>
    <property type="match status" value="1"/>
</dbReference>
<dbReference type="Pfam" id="PF01424">
    <property type="entry name" value="R3H"/>
    <property type="match status" value="1"/>
</dbReference>
<keyword evidence="4 6" id="KW-0143">Chaperone</keyword>
<evidence type="ECO:0000256" key="2">
    <source>
        <dbReference type="ARBA" id="ARBA00022884"/>
    </source>
</evidence>
<dbReference type="CDD" id="cd02414">
    <property type="entry name" value="KH-II_Jag"/>
    <property type="match status" value="1"/>
</dbReference>
<evidence type="ECO:0000256" key="5">
    <source>
        <dbReference type="ARBA" id="ARBA00023316"/>
    </source>
</evidence>
<evidence type="ECO:0000313" key="9">
    <source>
        <dbReference type="Proteomes" id="UP000051861"/>
    </source>
</evidence>
<dbReference type="InterPro" id="IPR001374">
    <property type="entry name" value="R3H_dom"/>
</dbReference>
<gene>
    <name evidence="6" type="primary">khpB</name>
    <name evidence="6" type="synonym">eloR</name>
    <name evidence="8" type="ORF">AMJ44_02845</name>
</gene>
<dbReference type="GO" id="GO:0009252">
    <property type="term" value="P:peptidoglycan biosynthetic process"/>
    <property type="evidence" value="ECO:0007669"/>
    <property type="project" value="UniProtKB-UniRule"/>
</dbReference>
<protein>
    <recommendedName>
        <fullName evidence="6">RNA-binding protein KhpB</fullName>
    </recommendedName>
    <alternativeName>
        <fullName evidence="6">RNA-binding protein EloR</fullName>
    </alternativeName>
</protein>
<comment type="function">
    <text evidence="6">A probable RNA chaperone. Forms a complex with KhpA which binds to cellular RNA and controls its expression. Plays a role in peptidoglycan (PG) homeostasis and cell length regulation.</text>
</comment>
<dbReference type="AlphaFoldDB" id="A0A0S7Y5G1"/>
<dbReference type="PANTHER" id="PTHR35800">
    <property type="entry name" value="PROTEIN JAG"/>
    <property type="match status" value="1"/>
</dbReference>
<keyword evidence="5 6" id="KW-0961">Cell wall biogenesis/degradation</keyword>
<comment type="caution">
    <text evidence="8">The sequence shown here is derived from an EMBL/GenBank/DDBJ whole genome shotgun (WGS) entry which is preliminary data.</text>
</comment>
<comment type="domain">
    <text evidence="6">Has an N-terminal Jag-N domain and 2 RNA-binding domains (KH and R3H).</text>
</comment>
<dbReference type="GO" id="GO:0071555">
    <property type="term" value="P:cell wall organization"/>
    <property type="evidence" value="ECO:0007669"/>
    <property type="project" value="UniProtKB-KW"/>
</dbReference>
<dbReference type="InterPro" id="IPR015946">
    <property type="entry name" value="KH_dom-like_a/b"/>
</dbReference>
<dbReference type="SMART" id="SM00393">
    <property type="entry name" value="R3H"/>
    <property type="match status" value="1"/>
</dbReference>
<comment type="similarity">
    <text evidence="6">Belongs to the KhpB RNA-binding protein family.</text>
</comment>
<proteinExistence type="inferred from homology"/>
<keyword evidence="3 6" id="KW-0133">Cell shape</keyword>
<dbReference type="SMART" id="SM01245">
    <property type="entry name" value="Jag_N"/>
    <property type="match status" value="1"/>
</dbReference>
<evidence type="ECO:0000256" key="4">
    <source>
        <dbReference type="ARBA" id="ARBA00023186"/>
    </source>
</evidence>
<organism evidence="8 9">
    <name type="scientific">candidate division WOR-1 bacterium DG_54_3</name>
    <dbReference type="NCBI Taxonomy" id="1703775"/>
    <lineage>
        <taxon>Bacteria</taxon>
        <taxon>Bacillati</taxon>
        <taxon>Saganbacteria</taxon>
    </lineage>
</organism>
<evidence type="ECO:0000256" key="6">
    <source>
        <dbReference type="HAMAP-Rule" id="MF_00867"/>
    </source>
</evidence>
<dbReference type="InterPro" id="IPR038008">
    <property type="entry name" value="Jag_KH"/>
</dbReference>
<evidence type="ECO:0000259" key="7">
    <source>
        <dbReference type="PROSITE" id="PS51061"/>
    </source>
</evidence>
<dbReference type="NCBIfam" id="NF041568">
    <property type="entry name" value="Jag_EloR"/>
    <property type="match status" value="1"/>
</dbReference>
<dbReference type="GO" id="GO:0003723">
    <property type="term" value="F:RNA binding"/>
    <property type="evidence" value="ECO:0007669"/>
    <property type="project" value="UniProtKB-UniRule"/>
</dbReference>
<dbReference type="InterPro" id="IPR034079">
    <property type="entry name" value="R3H_KhpB"/>
</dbReference>
<dbReference type="Gene3D" id="3.30.1370.50">
    <property type="entry name" value="R3H-like domain"/>
    <property type="match status" value="1"/>
</dbReference>
<name>A0A0S7Y5G1_UNCSA</name>
<evidence type="ECO:0000256" key="3">
    <source>
        <dbReference type="ARBA" id="ARBA00022960"/>
    </source>
</evidence>
<feature type="domain" description="R3H" evidence="7">
    <location>
        <begin position="135"/>
        <end position="201"/>
    </location>
</feature>
<reference evidence="8 9" key="1">
    <citation type="journal article" date="2015" name="Microbiome">
        <title>Genomic resolution of linkages in carbon, nitrogen, and sulfur cycling among widespread estuary sediment bacteria.</title>
        <authorList>
            <person name="Baker B.J."/>
            <person name="Lazar C.S."/>
            <person name="Teske A.P."/>
            <person name="Dick G.J."/>
        </authorList>
    </citation>
    <scope>NUCLEOTIDE SEQUENCE [LARGE SCALE GENOMIC DNA]</scope>
    <source>
        <strain evidence="8">DG_54_3</strain>
    </source>
</reference>
<dbReference type="GO" id="GO:0008360">
    <property type="term" value="P:regulation of cell shape"/>
    <property type="evidence" value="ECO:0007669"/>
    <property type="project" value="UniProtKB-KW"/>
</dbReference>
<dbReference type="PANTHER" id="PTHR35800:SF1">
    <property type="entry name" value="RNA-BINDING PROTEIN KHPB"/>
    <property type="match status" value="1"/>
</dbReference>
<sequence length="201" mass="22035">MKGKSVDEAVSAALKVLGGDRDKARVVVISEGKPSMLGVIGGEEAEVEVSLREGLVEDAKHLLQEILDKMAFIAVADAYEAEGGVEINIRGDDMGRIIGKEGATLKALEILVRTILGRLYGERVQISIDAGEYKLKRKKALERLAREAADEVVKTGKEKVLPHMPAGDRRIIHLFLQNMNEVTTFSKGEGRERRLIIAPHQ</sequence>
<dbReference type="InterPro" id="IPR039247">
    <property type="entry name" value="KhpB"/>
</dbReference>
<comment type="subunit">
    <text evidence="6">Forms a complex with KhpA.</text>
</comment>